<protein>
    <submittedName>
        <fullName evidence="4">Multidrug resistance protein MdtA</fullName>
    </submittedName>
</protein>
<feature type="compositionally biased region" description="Low complexity" evidence="2">
    <location>
        <begin position="451"/>
        <end position="461"/>
    </location>
</feature>
<evidence type="ECO:0000256" key="1">
    <source>
        <dbReference type="ARBA" id="ARBA00009477"/>
    </source>
</evidence>
<dbReference type="KEGG" id="pbor:BSF38_02283"/>
<dbReference type="InterPro" id="IPR006143">
    <property type="entry name" value="RND_pump_MFP"/>
</dbReference>
<dbReference type="RefSeq" id="WP_076345676.1">
    <property type="nucleotide sequence ID" value="NZ_CP019082.1"/>
</dbReference>
<evidence type="ECO:0000256" key="2">
    <source>
        <dbReference type="SAM" id="MobiDB-lite"/>
    </source>
</evidence>
<evidence type="ECO:0000313" key="5">
    <source>
        <dbReference type="Proteomes" id="UP000186309"/>
    </source>
</evidence>
<name>A0A1U7CPC8_9BACT</name>
<dbReference type="Pfam" id="PF25954">
    <property type="entry name" value="Beta-barrel_RND_2"/>
    <property type="match status" value="1"/>
</dbReference>
<dbReference type="FunFam" id="2.40.30.170:FF:000010">
    <property type="entry name" value="Efflux RND transporter periplasmic adaptor subunit"/>
    <property type="match status" value="1"/>
</dbReference>
<dbReference type="PANTHER" id="PTHR30469">
    <property type="entry name" value="MULTIDRUG RESISTANCE PROTEIN MDTA"/>
    <property type="match status" value="1"/>
</dbReference>
<organism evidence="4 5">
    <name type="scientific">Paludisphaera borealis</name>
    <dbReference type="NCBI Taxonomy" id="1387353"/>
    <lineage>
        <taxon>Bacteria</taxon>
        <taxon>Pseudomonadati</taxon>
        <taxon>Planctomycetota</taxon>
        <taxon>Planctomycetia</taxon>
        <taxon>Isosphaerales</taxon>
        <taxon>Isosphaeraceae</taxon>
        <taxon>Paludisphaera</taxon>
    </lineage>
</organism>
<dbReference type="NCBIfam" id="TIGR01730">
    <property type="entry name" value="RND_mfp"/>
    <property type="match status" value="1"/>
</dbReference>
<keyword evidence="5" id="KW-1185">Reference proteome</keyword>
<reference evidence="5" key="1">
    <citation type="submission" date="2016-12" db="EMBL/GenBank/DDBJ databases">
        <title>Comparative genomics of four Isosphaeraceae planctomycetes: a common pool of plasmids and glycoside hydrolase genes.</title>
        <authorList>
            <person name="Ivanova A."/>
        </authorList>
    </citation>
    <scope>NUCLEOTIDE SEQUENCE [LARGE SCALE GENOMIC DNA]</scope>
    <source>
        <strain evidence="5">PX4</strain>
    </source>
</reference>
<comment type="similarity">
    <text evidence="1">Belongs to the membrane fusion protein (MFP) (TC 8.A.1) family.</text>
</comment>
<dbReference type="Proteomes" id="UP000186309">
    <property type="component" value="Chromosome"/>
</dbReference>
<evidence type="ECO:0000313" key="4">
    <source>
        <dbReference type="EMBL" id="APW60794.1"/>
    </source>
</evidence>
<evidence type="ECO:0000259" key="3">
    <source>
        <dbReference type="Pfam" id="PF25954"/>
    </source>
</evidence>
<dbReference type="GO" id="GO:0015562">
    <property type="term" value="F:efflux transmembrane transporter activity"/>
    <property type="evidence" value="ECO:0007669"/>
    <property type="project" value="TreeGrafter"/>
</dbReference>
<dbReference type="OrthoDB" id="281360at2"/>
<gene>
    <name evidence="4" type="primary">mdtA</name>
    <name evidence="4" type="ORF">BSF38_02283</name>
</gene>
<dbReference type="GO" id="GO:1990281">
    <property type="term" value="C:efflux pump complex"/>
    <property type="evidence" value="ECO:0007669"/>
    <property type="project" value="TreeGrafter"/>
</dbReference>
<feature type="domain" description="CusB-like beta-barrel" evidence="3">
    <location>
        <begin position="286"/>
        <end position="355"/>
    </location>
</feature>
<proteinExistence type="inferred from homology"/>
<dbReference type="InterPro" id="IPR058792">
    <property type="entry name" value="Beta-barrel_RND_2"/>
</dbReference>
<dbReference type="AlphaFoldDB" id="A0A1U7CPC8"/>
<accession>A0A1U7CPC8</accession>
<dbReference type="Gene3D" id="2.40.30.170">
    <property type="match status" value="1"/>
</dbReference>
<feature type="region of interest" description="Disordered" evidence="2">
    <location>
        <begin position="435"/>
        <end position="461"/>
    </location>
</feature>
<dbReference type="STRING" id="1387353.BSF38_02283"/>
<dbReference type="PANTHER" id="PTHR30469:SF15">
    <property type="entry name" value="HLYD FAMILY OF SECRETION PROTEINS"/>
    <property type="match status" value="1"/>
</dbReference>
<feature type="compositionally biased region" description="Basic and acidic residues" evidence="2">
    <location>
        <begin position="440"/>
        <end position="449"/>
    </location>
</feature>
<dbReference type="EMBL" id="CP019082">
    <property type="protein sequence ID" value="APW60794.1"/>
    <property type="molecule type" value="Genomic_DNA"/>
</dbReference>
<dbReference type="SUPFAM" id="SSF111369">
    <property type="entry name" value="HlyD-like secretion proteins"/>
    <property type="match status" value="1"/>
</dbReference>
<sequence length="461" mass="49220">MKHRYAVILALGAAVGQAGCSHEGAKVSSKADLDAKPVPVTVAPLERRTVERTIEAVGSLRGWEQVTIGAKRSGKVLKVYHDMGDRVRPDEPLVQLDPIDAKLAFDVAQSRYLAELVKLGISAEEADEFIKRYGVTEALIRGKQAEEAIGQAPAVRQVQAAMEKSLQNLARQRALSKKGAGTAQELGDQENDYQAAMAAYDNAKATARNVIAMAIANRIARDQAQQTMADLTIRSPHPQVAPPIPGRPDATVYAVTQRSVSEGQILKEGDAVYDLVIENPLRLWTNVPERYTTSLRAGQPVRVSVASHPGKVFEGKVARINPSVDPTSRTFQVETQIPNSEGLLRPGGFAKATIITDATARAAVVPIESIIQFAGVTKLFLVENDKVRAIDDLVLGKEGSGWVEVSSASLPETATVVTTGQSLLANGTSIVVRAPAPDAGPKHKADETQHAAAEAKAPPAR</sequence>